<dbReference type="InterPro" id="IPR041698">
    <property type="entry name" value="Methyltransf_25"/>
</dbReference>
<dbReference type="PANTHER" id="PTHR43861">
    <property type="entry name" value="TRANS-ACONITATE 2-METHYLTRANSFERASE-RELATED"/>
    <property type="match status" value="1"/>
</dbReference>
<accession>B1WRQ6</accession>
<dbReference type="PANTHER" id="PTHR43861:SF1">
    <property type="entry name" value="TRANS-ACONITATE 2-METHYLTRANSFERASE"/>
    <property type="match status" value="1"/>
</dbReference>
<evidence type="ECO:0000259" key="3">
    <source>
        <dbReference type="Pfam" id="PF13649"/>
    </source>
</evidence>
<organism evidence="4 5">
    <name type="scientific">Crocosphaera subtropica (strain ATCC 51142 / BH68)</name>
    <name type="common">Cyanothece sp. (strain ATCC 51142)</name>
    <dbReference type="NCBI Taxonomy" id="43989"/>
    <lineage>
        <taxon>Bacteria</taxon>
        <taxon>Bacillati</taxon>
        <taxon>Cyanobacteriota</taxon>
        <taxon>Cyanophyceae</taxon>
        <taxon>Oscillatoriophycideae</taxon>
        <taxon>Chroococcales</taxon>
        <taxon>Aphanothecaceae</taxon>
        <taxon>Crocosphaera</taxon>
        <taxon>Crocosphaera subtropica</taxon>
    </lineage>
</organism>
<keyword evidence="5" id="KW-1185">Reference proteome</keyword>
<keyword evidence="2" id="KW-0808">Transferase</keyword>
<dbReference type="Proteomes" id="UP000001203">
    <property type="component" value="Chromosome circular"/>
</dbReference>
<feature type="domain" description="Methyltransferase" evidence="3">
    <location>
        <begin position="59"/>
        <end position="156"/>
    </location>
</feature>
<gene>
    <name evidence="4" type="ordered locus">cce_4149</name>
</gene>
<evidence type="ECO:0000313" key="4">
    <source>
        <dbReference type="EMBL" id="ACB53497.1"/>
    </source>
</evidence>
<dbReference type="KEGG" id="cyt:cce_4149"/>
<dbReference type="GO" id="GO:0032259">
    <property type="term" value="P:methylation"/>
    <property type="evidence" value="ECO:0007669"/>
    <property type="project" value="UniProtKB-KW"/>
</dbReference>
<dbReference type="CDD" id="cd02440">
    <property type="entry name" value="AdoMet_MTases"/>
    <property type="match status" value="1"/>
</dbReference>
<keyword evidence="1" id="KW-0489">Methyltransferase</keyword>
<dbReference type="Gene3D" id="3.40.50.150">
    <property type="entry name" value="Vaccinia Virus protein VP39"/>
    <property type="match status" value="1"/>
</dbReference>
<evidence type="ECO:0000256" key="1">
    <source>
        <dbReference type="ARBA" id="ARBA00022603"/>
    </source>
</evidence>
<dbReference type="GO" id="GO:0008168">
    <property type="term" value="F:methyltransferase activity"/>
    <property type="evidence" value="ECO:0007669"/>
    <property type="project" value="UniProtKB-KW"/>
</dbReference>
<protein>
    <recommendedName>
        <fullName evidence="3">Methyltransferase domain-containing protein</fullName>
    </recommendedName>
</protein>
<dbReference type="SUPFAM" id="SSF53335">
    <property type="entry name" value="S-adenosyl-L-methionine-dependent methyltransferases"/>
    <property type="match status" value="1"/>
</dbReference>
<proteinExistence type="predicted"/>
<dbReference type="Pfam" id="PF13649">
    <property type="entry name" value="Methyltransf_25"/>
    <property type="match status" value="1"/>
</dbReference>
<dbReference type="InterPro" id="IPR029063">
    <property type="entry name" value="SAM-dependent_MTases_sf"/>
</dbReference>
<reference evidence="4 5" key="1">
    <citation type="journal article" date="2008" name="Proc. Natl. Acad. Sci. U.S.A.">
        <title>The genome of Cyanothece 51142, a unicellular diazotrophic cyanobacterium important in the marine nitrogen cycle.</title>
        <authorList>
            <person name="Welsh E.A."/>
            <person name="Liberton M."/>
            <person name="Stoeckel J."/>
            <person name="Loh T."/>
            <person name="Elvitigala T."/>
            <person name="Wang C."/>
            <person name="Wollam A."/>
            <person name="Fulton R.S."/>
            <person name="Clifton S.W."/>
            <person name="Jacobs J.M."/>
            <person name="Aurora R."/>
            <person name="Ghosh B.K."/>
            <person name="Sherman L.A."/>
            <person name="Smith R.D."/>
            <person name="Wilson R.K."/>
            <person name="Pakrasi H.B."/>
        </authorList>
    </citation>
    <scope>NUCLEOTIDE SEQUENCE [LARGE SCALE GENOMIC DNA]</scope>
    <source>
        <strain evidence="5">ATCC 51142 / BH68</strain>
    </source>
</reference>
<evidence type="ECO:0000256" key="2">
    <source>
        <dbReference type="ARBA" id="ARBA00022679"/>
    </source>
</evidence>
<dbReference type="HOGENOM" id="CLU_046586_2_3_3"/>
<sequence>MKTMVLIELTKSCQKEKIANNFSKGVKNYLSHSEVQKECADKLLQIAQNYRDSIPEGSILEIGCGTGFVTQGLMKQFPKHFLDIIDISDEMLKFCEKNLQISEQQKKLIQFRQRDGETINTDSNSYSAIVSSFTIQWFQDIINSLNRLINTLQHQGLLLIAFPNDKSFPEWKKMCYELNLPFTRNELPNTIELIQKLSIPSHKIYLYEEQVSMKYKNATDFFRSLKMIGAGCNLKQDKLSNWQMKELINHWNHNCYPNKIQATYDVTFLGIQLI</sequence>
<evidence type="ECO:0000313" key="5">
    <source>
        <dbReference type="Proteomes" id="UP000001203"/>
    </source>
</evidence>
<dbReference type="EMBL" id="CP000806">
    <property type="protein sequence ID" value="ACB53497.1"/>
    <property type="molecule type" value="Genomic_DNA"/>
</dbReference>
<name>B1WRQ6_CROS5</name>
<dbReference type="eggNOG" id="COG4106">
    <property type="taxonomic scope" value="Bacteria"/>
</dbReference>
<dbReference type="STRING" id="43989.cce_4149"/>
<dbReference type="AlphaFoldDB" id="B1WRQ6"/>